<gene>
    <name evidence="2" type="ORF">TRAPUB_4266</name>
</gene>
<evidence type="ECO:0000256" key="1">
    <source>
        <dbReference type="SAM" id="MobiDB-lite"/>
    </source>
</evidence>
<comment type="caution">
    <text evidence="2">The sequence shown here is derived from an EMBL/GenBank/DDBJ whole genome shotgun (WGS) entry which is preliminary data.</text>
</comment>
<feature type="region of interest" description="Disordered" evidence="1">
    <location>
        <begin position="179"/>
        <end position="216"/>
    </location>
</feature>
<dbReference type="AlphaFoldDB" id="A0A1M2VBI2"/>
<name>A0A1M2VBI2_TRAPU</name>
<protein>
    <submittedName>
        <fullName evidence="2">Uncharacterized protein</fullName>
    </submittedName>
</protein>
<proteinExistence type="predicted"/>
<sequence length="359" mass="38583">MPSTSRKAKYMRVGNVRQSEELEFRAPSMHRSVHAQVTARGRRDGETAAFMRVEASGRGLAIDISNAPLARADDRPISLPQLGDAADPLVATGQRRGRAAVAHRWGRVRHGAPQVSGRGVGRHQPAGCANRMSVRNNGALAPMLPPTTRPGPIARGREPFCLDHAWARAVAERGVALSGSRPLSLSRSTSRASEKYEKKMQGAVTSSGLARRSLDSRSRSSSKCLLLARPGLRTFSSLAKKRSAPEQRAAARRATRQRARCSTNAAGLEPSWGGAAQVDAREMRSARQACDVKGGRARDRGSGGVGLAARWHVVPARLGGRTARLRCKLHPRGDGAPGKQFLLLRIVAARLRPGTVDRP</sequence>
<dbReference type="Proteomes" id="UP000184267">
    <property type="component" value="Unassembled WGS sequence"/>
</dbReference>
<reference evidence="2 3" key="1">
    <citation type="submission" date="2016-10" db="EMBL/GenBank/DDBJ databases">
        <title>Genome sequence of the basidiomycete white-rot fungus Trametes pubescens.</title>
        <authorList>
            <person name="Makela M.R."/>
            <person name="Granchi Z."/>
            <person name="Peng M."/>
            <person name="De Vries R.P."/>
            <person name="Grigoriev I."/>
            <person name="Riley R."/>
            <person name="Hilden K."/>
        </authorList>
    </citation>
    <scope>NUCLEOTIDE SEQUENCE [LARGE SCALE GENOMIC DNA]</scope>
    <source>
        <strain evidence="2 3">FBCC735</strain>
    </source>
</reference>
<organism evidence="2 3">
    <name type="scientific">Trametes pubescens</name>
    <name type="common">White-rot fungus</name>
    <dbReference type="NCBI Taxonomy" id="154538"/>
    <lineage>
        <taxon>Eukaryota</taxon>
        <taxon>Fungi</taxon>
        <taxon>Dikarya</taxon>
        <taxon>Basidiomycota</taxon>
        <taxon>Agaricomycotina</taxon>
        <taxon>Agaricomycetes</taxon>
        <taxon>Polyporales</taxon>
        <taxon>Polyporaceae</taxon>
        <taxon>Trametes</taxon>
    </lineage>
</organism>
<feature type="compositionally biased region" description="Low complexity" evidence="1">
    <location>
        <begin position="179"/>
        <end position="191"/>
    </location>
</feature>
<evidence type="ECO:0000313" key="3">
    <source>
        <dbReference type="Proteomes" id="UP000184267"/>
    </source>
</evidence>
<evidence type="ECO:0000313" key="2">
    <source>
        <dbReference type="EMBL" id="OJT04924.1"/>
    </source>
</evidence>
<keyword evidence="3" id="KW-1185">Reference proteome</keyword>
<dbReference type="EMBL" id="MNAD01001502">
    <property type="protein sequence ID" value="OJT04924.1"/>
    <property type="molecule type" value="Genomic_DNA"/>
</dbReference>
<accession>A0A1M2VBI2</accession>